<keyword evidence="3" id="KW-0805">Transcription regulation</keyword>
<dbReference type="PANTHER" id="PTHR31313:SF81">
    <property type="entry name" value="TY1 ENHANCER ACTIVATOR"/>
    <property type="match status" value="1"/>
</dbReference>
<feature type="region of interest" description="Disordered" evidence="7">
    <location>
        <begin position="780"/>
        <end position="803"/>
    </location>
</feature>
<keyword evidence="4" id="KW-0238">DNA-binding</keyword>
<feature type="compositionally biased region" description="Low complexity" evidence="7">
    <location>
        <begin position="269"/>
        <end position="284"/>
    </location>
</feature>
<feature type="region of interest" description="Disordered" evidence="7">
    <location>
        <begin position="1035"/>
        <end position="1055"/>
    </location>
</feature>
<evidence type="ECO:0000256" key="6">
    <source>
        <dbReference type="ARBA" id="ARBA00023242"/>
    </source>
</evidence>
<evidence type="ECO:0000313" key="9">
    <source>
        <dbReference type="EMBL" id="TPX70533.1"/>
    </source>
</evidence>
<feature type="domain" description="Xylanolytic transcriptional activator regulatory" evidence="8">
    <location>
        <begin position="465"/>
        <end position="541"/>
    </location>
</feature>
<dbReference type="CDD" id="cd12148">
    <property type="entry name" value="fungal_TF_MHR"/>
    <property type="match status" value="1"/>
</dbReference>
<dbReference type="GO" id="GO:0008270">
    <property type="term" value="F:zinc ion binding"/>
    <property type="evidence" value="ECO:0007669"/>
    <property type="project" value="InterPro"/>
</dbReference>
<feature type="region of interest" description="Disordered" evidence="7">
    <location>
        <begin position="942"/>
        <end position="1014"/>
    </location>
</feature>
<dbReference type="EMBL" id="QEAP01000280">
    <property type="protein sequence ID" value="TPX70533.1"/>
    <property type="molecule type" value="Genomic_DNA"/>
</dbReference>
<protein>
    <recommendedName>
        <fullName evidence="8">Xylanolytic transcriptional activator regulatory domain-containing protein</fullName>
    </recommendedName>
</protein>
<dbReference type="Pfam" id="PF04082">
    <property type="entry name" value="Fungal_trans"/>
    <property type="match status" value="1"/>
</dbReference>
<feature type="compositionally biased region" description="Gly residues" evidence="7">
    <location>
        <begin position="947"/>
        <end position="957"/>
    </location>
</feature>
<keyword evidence="1" id="KW-0479">Metal-binding</keyword>
<reference evidence="9 10" key="1">
    <citation type="journal article" date="2019" name="Sci. Rep.">
        <title>Comparative genomics of chytrid fungi reveal insights into the obligate biotrophic and pathogenic lifestyle of Synchytrium endobioticum.</title>
        <authorList>
            <person name="van de Vossenberg B.T.L.H."/>
            <person name="Warris S."/>
            <person name="Nguyen H.D.T."/>
            <person name="van Gent-Pelzer M.P.E."/>
            <person name="Joly D.L."/>
            <person name="van de Geest H.C."/>
            <person name="Bonants P.J.M."/>
            <person name="Smith D.S."/>
            <person name="Levesque C.A."/>
            <person name="van der Lee T.A.J."/>
        </authorList>
    </citation>
    <scope>NUCLEOTIDE SEQUENCE [LARGE SCALE GENOMIC DNA]</scope>
    <source>
        <strain evidence="9 10">CBS 675.73</strain>
    </source>
</reference>
<gene>
    <name evidence="9" type="ORF">CcCBS67573_g06487</name>
</gene>
<keyword evidence="5" id="KW-0804">Transcription</keyword>
<keyword evidence="2" id="KW-0862">Zinc</keyword>
<feature type="compositionally biased region" description="Polar residues" evidence="7">
    <location>
        <begin position="155"/>
        <end position="166"/>
    </location>
</feature>
<evidence type="ECO:0000256" key="2">
    <source>
        <dbReference type="ARBA" id="ARBA00022833"/>
    </source>
</evidence>
<evidence type="ECO:0000259" key="8">
    <source>
        <dbReference type="SMART" id="SM00906"/>
    </source>
</evidence>
<evidence type="ECO:0000256" key="3">
    <source>
        <dbReference type="ARBA" id="ARBA00023015"/>
    </source>
</evidence>
<feature type="compositionally biased region" description="Polar residues" evidence="7">
    <location>
        <begin position="973"/>
        <end position="987"/>
    </location>
</feature>
<evidence type="ECO:0000256" key="5">
    <source>
        <dbReference type="ARBA" id="ARBA00023163"/>
    </source>
</evidence>
<proteinExistence type="predicted"/>
<dbReference type="Proteomes" id="UP000320333">
    <property type="component" value="Unassembled WGS sequence"/>
</dbReference>
<feature type="compositionally biased region" description="Basic residues" evidence="7">
    <location>
        <begin position="962"/>
        <end position="972"/>
    </location>
</feature>
<organism evidence="9 10">
    <name type="scientific">Chytriomyces confervae</name>
    <dbReference type="NCBI Taxonomy" id="246404"/>
    <lineage>
        <taxon>Eukaryota</taxon>
        <taxon>Fungi</taxon>
        <taxon>Fungi incertae sedis</taxon>
        <taxon>Chytridiomycota</taxon>
        <taxon>Chytridiomycota incertae sedis</taxon>
        <taxon>Chytridiomycetes</taxon>
        <taxon>Chytridiales</taxon>
        <taxon>Chytriomycetaceae</taxon>
        <taxon>Chytriomyces</taxon>
    </lineage>
</organism>
<feature type="region of interest" description="Disordered" evidence="7">
    <location>
        <begin position="1"/>
        <end position="55"/>
    </location>
</feature>
<dbReference type="SMART" id="SM00906">
    <property type="entry name" value="Fungal_trans"/>
    <property type="match status" value="1"/>
</dbReference>
<feature type="compositionally biased region" description="Polar residues" evidence="7">
    <location>
        <begin position="1"/>
        <end position="23"/>
    </location>
</feature>
<name>A0A507F2Q9_9FUNG</name>
<evidence type="ECO:0000256" key="4">
    <source>
        <dbReference type="ARBA" id="ARBA00023125"/>
    </source>
</evidence>
<feature type="compositionally biased region" description="Polar residues" evidence="7">
    <location>
        <begin position="1002"/>
        <end position="1013"/>
    </location>
</feature>
<evidence type="ECO:0000256" key="1">
    <source>
        <dbReference type="ARBA" id="ARBA00022723"/>
    </source>
</evidence>
<dbReference type="PANTHER" id="PTHR31313">
    <property type="entry name" value="TY1 ENHANCER ACTIVATOR"/>
    <property type="match status" value="1"/>
</dbReference>
<dbReference type="STRING" id="246404.A0A507F2Q9"/>
<accession>A0A507F2Q9</accession>
<dbReference type="OrthoDB" id="2406834at2759"/>
<comment type="caution">
    <text evidence="9">The sequence shown here is derived from an EMBL/GenBank/DDBJ whole genome shotgun (WGS) entry which is preliminary data.</text>
</comment>
<evidence type="ECO:0000256" key="7">
    <source>
        <dbReference type="SAM" id="MobiDB-lite"/>
    </source>
</evidence>
<dbReference type="GO" id="GO:0003677">
    <property type="term" value="F:DNA binding"/>
    <property type="evidence" value="ECO:0007669"/>
    <property type="project" value="UniProtKB-KW"/>
</dbReference>
<dbReference type="InterPro" id="IPR051615">
    <property type="entry name" value="Transcr_Regulatory_Elem"/>
</dbReference>
<sequence>MDTGQEQQQQRGATALRSRSTRACDTYSVPQRKRGPKKEDKMSIPAHSLDSADSFDPSTVLIRELENPQNDLQERVRNMESILTSILRSKSIVKDEGPASTSASAHKTLTEIDWNVSSDEDDYDEDPSLGAKRARISEVVDEENENAMTRFDNGQPDSSSRTNASINPDISHIINALNASTNPESMRVTMDLMNQWQFFSASSATVKPQRSNSHDKLDKGFRGIALSLQRKMRRGIHQPASQPPNPVTSPSEFLASAPTSPTAPVNGGSSSSASSSAYSQHQSSTQPAGGEYTTIVEDLASDAILFFGSTSTTTSSAWRQSPRFAGGIMNISLSFEANPPSTKVLDGDYSPPCSMELVLHLVGLYFKHVHPYFPMIHKVRFFQQLKEKRTDHFNLLLNSMCALMSQQCRDLNDWGVVNPVELHMAFFERARVLLGQQFDWPHINNVQALLLLCMVGQGTNINATSYHYIGIAHRLAVELGMHRNLDNLKHPALDSELLEAMRATWFCLYILDQYTSVVEGRPSAISDDEWDTPFPTCTSFEITMLRHHVGLCEILGRIGNAVNRPGKPGLTSRPSIFPHLASTPAAPRDLKKVIDEINANLAAWYSNLPPELAQRPDSNSTWSFHHHLYAMFHTASVLLHRLDVSKFDQTCAMNACEISRVLECLPVPPLGMEAKGKGVYHETPFVFVLPLIVYSALTASTLFLDLTLAARPQDVTTKKRKSRAAKAASLAGKVTPETGRMAAKQLRKSLVAFDRLKTTSLFANYYGQLIVEVLRNDQVVLPPPDEDDEDSSPSPANLNAADTPAAPKNLGAGLFSFFSSSDIQQNPQSTTLAAAAAASQNSITSRIASSMAAVAEGVKWNEFLHFSPKLAAGQMAPSSTSFMTAASQMAPSALINAASQMAPASLLNAATQMAPTSLINAASNMWGRFNSNFGVDSMDQAQQAPMLGGGGRNGGMGLHPMHQQHHHHHHHQGPTSPLANNVMTLNENGDEAEFGGGPPAEQANTLATSSNAPKSPFSDLFADLLNPISDNQHQHAIWPDLGMPGRSTESNGSPE</sequence>
<evidence type="ECO:0000313" key="10">
    <source>
        <dbReference type="Proteomes" id="UP000320333"/>
    </source>
</evidence>
<dbReference type="GO" id="GO:0006351">
    <property type="term" value="P:DNA-templated transcription"/>
    <property type="evidence" value="ECO:0007669"/>
    <property type="project" value="InterPro"/>
</dbReference>
<keyword evidence="10" id="KW-1185">Reference proteome</keyword>
<keyword evidence="6" id="KW-0539">Nucleus</keyword>
<feature type="region of interest" description="Disordered" evidence="7">
    <location>
        <begin position="234"/>
        <end position="289"/>
    </location>
</feature>
<feature type="region of interest" description="Disordered" evidence="7">
    <location>
        <begin position="144"/>
        <end position="166"/>
    </location>
</feature>
<dbReference type="AlphaFoldDB" id="A0A507F2Q9"/>
<dbReference type="InterPro" id="IPR007219">
    <property type="entry name" value="XnlR_reg_dom"/>
</dbReference>